<dbReference type="InterPro" id="IPR023485">
    <property type="entry name" value="Ptyr_pPase"/>
</dbReference>
<evidence type="ECO:0000313" key="5">
    <source>
        <dbReference type="EMBL" id="GAG40798.1"/>
    </source>
</evidence>
<dbReference type="AlphaFoldDB" id="X0XW34"/>
<reference evidence="5" key="1">
    <citation type="journal article" date="2014" name="Front. Microbiol.">
        <title>High frequency of phylogenetically diverse reductive dehalogenase-homologous genes in deep subseafloor sedimentary metagenomes.</title>
        <authorList>
            <person name="Kawai M."/>
            <person name="Futagami T."/>
            <person name="Toyoda A."/>
            <person name="Takaki Y."/>
            <person name="Nishi S."/>
            <person name="Hori S."/>
            <person name="Arai W."/>
            <person name="Tsubouchi T."/>
            <person name="Morono Y."/>
            <person name="Uchiyama I."/>
            <person name="Ito T."/>
            <person name="Fujiyama A."/>
            <person name="Inagaki F."/>
            <person name="Takami H."/>
        </authorList>
    </citation>
    <scope>NUCLEOTIDE SEQUENCE</scope>
    <source>
        <strain evidence="5">Expedition CK06-06</strain>
    </source>
</reference>
<protein>
    <recommendedName>
        <fullName evidence="4">Phosphotyrosine protein phosphatase I domain-containing protein</fullName>
    </recommendedName>
</protein>
<dbReference type="Gene3D" id="3.40.50.2300">
    <property type="match status" value="1"/>
</dbReference>
<dbReference type="PANTHER" id="PTHR11717:SF31">
    <property type="entry name" value="LOW MOLECULAR WEIGHT PROTEIN-TYROSINE-PHOSPHATASE ETP-RELATED"/>
    <property type="match status" value="1"/>
</dbReference>
<sequence>MSGEGDRQRILFVCTGNTCRSPMAEGIATHLARELNLSSLEFRSAGISAYPGAPASRHAVAVAQSHGIDLGLHGASPLSSGLVGWADLVVCMTPEHLRAAGEVDPGGDMVLLTELLPASDPRHGIPVPDPFGGNIGAYSETFDMLYATLSGHLQGRAEG</sequence>
<keyword evidence="3" id="KW-0904">Protein phosphatase</keyword>
<evidence type="ECO:0000256" key="3">
    <source>
        <dbReference type="ARBA" id="ARBA00022912"/>
    </source>
</evidence>
<dbReference type="EMBL" id="BARS01040950">
    <property type="protein sequence ID" value="GAG40798.1"/>
    <property type="molecule type" value="Genomic_DNA"/>
</dbReference>
<comment type="similarity">
    <text evidence="1">Belongs to the low molecular weight phosphotyrosine protein phosphatase family.</text>
</comment>
<dbReference type="InterPro" id="IPR017867">
    <property type="entry name" value="Tyr_phospatase_low_mol_wt"/>
</dbReference>
<dbReference type="SMART" id="SM00226">
    <property type="entry name" value="LMWPc"/>
    <property type="match status" value="1"/>
</dbReference>
<comment type="caution">
    <text evidence="5">The sequence shown here is derived from an EMBL/GenBank/DDBJ whole genome shotgun (WGS) entry which is preliminary data.</text>
</comment>
<dbReference type="InterPro" id="IPR050438">
    <property type="entry name" value="LMW_PTPase"/>
</dbReference>
<accession>X0XW34</accession>
<proteinExistence type="inferred from homology"/>
<dbReference type="SUPFAM" id="SSF52788">
    <property type="entry name" value="Phosphotyrosine protein phosphatases I"/>
    <property type="match status" value="1"/>
</dbReference>
<evidence type="ECO:0000259" key="4">
    <source>
        <dbReference type="SMART" id="SM00226"/>
    </source>
</evidence>
<feature type="domain" description="Phosphotyrosine protein phosphatase I" evidence="4">
    <location>
        <begin position="8"/>
        <end position="155"/>
    </location>
</feature>
<dbReference type="Pfam" id="PF01451">
    <property type="entry name" value="LMWPc"/>
    <property type="match status" value="1"/>
</dbReference>
<evidence type="ECO:0000256" key="1">
    <source>
        <dbReference type="ARBA" id="ARBA00011063"/>
    </source>
</evidence>
<organism evidence="5">
    <name type="scientific">marine sediment metagenome</name>
    <dbReference type="NCBI Taxonomy" id="412755"/>
    <lineage>
        <taxon>unclassified sequences</taxon>
        <taxon>metagenomes</taxon>
        <taxon>ecological metagenomes</taxon>
    </lineage>
</organism>
<dbReference type="InterPro" id="IPR036196">
    <property type="entry name" value="Ptyr_pPase_sf"/>
</dbReference>
<keyword evidence="2" id="KW-0378">Hydrolase</keyword>
<dbReference type="PANTHER" id="PTHR11717">
    <property type="entry name" value="LOW MOLECULAR WEIGHT PROTEIN TYROSINE PHOSPHATASE"/>
    <property type="match status" value="1"/>
</dbReference>
<dbReference type="GO" id="GO:0004725">
    <property type="term" value="F:protein tyrosine phosphatase activity"/>
    <property type="evidence" value="ECO:0007669"/>
    <property type="project" value="InterPro"/>
</dbReference>
<evidence type="ECO:0000256" key="2">
    <source>
        <dbReference type="ARBA" id="ARBA00022801"/>
    </source>
</evidence>
<name>X0XW34_9ZZZZ</name>
<gene>
    <name evidence="5" type="ORF">S01H1_62354</name>
</gene>
<dbReference type="PRINTS" id="PR00719">
    <property type="entry name" value="LMWPTPASE"/>
</dbReference>